<evidence type="ECO:0000256" key="6">
    <source>
        <dbReference type="ARBA" id="ARBA00022741"/>
    </source>
</evidence>
<keyword evidence="5 10" id="KW-0548">Nucleotidyltransferase</keyword>
<dbReference type="Pfam" id="PF19293">
    <property type="entry name" value="CdaA_N"/>
    <property type="match status" value="1"/>
</dbReference>
<dbReference type="GO" id="GO:0004016">
    <property type="term" value="F:adenylate cyclase activity"/>
    <property type="evidence" value="ECO:0007669"/>
    <property type="project" value="UniProtKB-UniRule"/>
</dbReference>
<keyword evidence="2 10" id="KW-1003">Cell membrane</keyword>
<dbReference type="Gene3D" id="3.40.1700.10">
    <property type="entry name" value="DNA integrity scanning protein, DisA, N-terminal domain"/>
    <property type="match status" value="1"/>
</dbReference>
<evidence type="ECO:0000256" key="9">
    <source>
        <dbReference type="ARBA" id="ARBA00023136"/>
    </source>
</evidence>
<evidence type="ECO:0000256" key="3">
    <source>
        <dbReference type="ARBA" id="ARBA00022679"/>
    </source>
</evidence>
<dbReference type="InterPro" id="IPR014046">
    <property type="entry name" value="C-di-AMP_synthase"/>
</dbReference>
<dbReference type="PROSITE" id="PS51794">
    <property type="entry name" value="DAC"/>
    <property type="match status" value="1"/>
</dbReference>
<dbReference type="InterPro" id="IPR050338">
    <property type="entry name" value="DisA"/>
</dbReference>
<evidence type="ECO:0000313" key="13">
    <source>
        <dbReference type="EMBL" id="XCC62220.1"/>
    </source>
</evidence>
<sequence length="285" mass="31795">MVDFWGPLRNSLMAFNWLDVVDIIIVALILYWLIKLLAKTRAIRVLIGLGVILILARIFVAMGLQTATWLMNAIIPAGAVVIVILFQPEIRRALETLGRGKIFSFASKAQVQIQNAERIIEEISRAVLSMSKQKVGAILVFERKTGLADVLDSGTMLDAEISSELIENIFYPNTPLHDGAMILRDDRIVGAGCFLPLSDNKQVAQELGTRHRASLGISEVSDAYVIVVSEEKGIISFAYDGVLKRYIDAKALKDILSELYMPQREQKNDGKFVSFRFKRKVGDDK</sequence>
<dbReference type="FunFam" id="3.40.1700.10:FF:000002">
    <property type="entry name" value="Diadenylate cyclase"/>
    <property type="match status" value="1"/>
</dbReference>
<dbReference type="EMBL" id="CP117826">
    <property type="protein sequence ID" value="XCC62220.1"/>
    <property type="molecule type" value="Genomic_DNA"/>
</dbReference>
<keyword evidence="9 10" id="KW-0472">Membrane</keyword>
<evidence type="ECO:0000256" key="8">
    <source>
        <dbReference type="ARBA" id="ARBA00022989"/>
    </source>
</evidence>
<dbReference type="PANTHER" id="PTHR34185:SF1">
    <property type="entry name" value="DIADENYLATE CYCLASE"/>
    <property type="match status" value="1"/>
</dbReference>
<feature type="domain" description="DAC" evidence="12">
    <location>
        <begin position="87"/>
        <end position="249"/>
    </location>
</feature>
<comment type="function">
    <text evidence="10">Catalyzes the condensation of 2 ATP molecules into cyclic di-AMP (c-di-AMP), a second messenger used to regulate differing processes in different bacteria.</text>
</comment>
<dbReference type="NCBIfam" id="TIGR00159">
    <property type="entry name" value="diadenylate cyclase CdaA"/>
    <property type="match status" value="1"/>
</dbReference>
<comment type="caution">
    <text evidence="10">Lacks conserved residue(s) required for the propagation of feature annotation.</text>
</comment>
<name>A0AAU8A9F8_9FIRM</name>
<dbReference type="RefSeq" id="WP_353423438.1">
    <property type="nucleotide sequence ID" value="NZ_CP117826.1"/>
</dbReference>
<keyword evidence="7 10" id="KW-0067">ATP-binding</keyword>
<evidence type="ECO:0000256" key="2">
    <source>
        <dbReference type="ARBA" id="ARBA00022475"/>
    </source>
</evidence>
<protein>
    <recommendedName>
        <fullName evidence="10">Diadenylate cyclase</fullName>
        <shortName evidence="10">DAC</shortName>
        <ecNumber evidence="10">2.7.7.85</ecNumber>
    </recommendedName>
    <alternativeName>
        <fullName evidence="10">Cyclic-di-AMP synthase</fullName>
        <shortName evidence="10">c-di-AMP synthase</shortName>
    </alternativeName>
</protein>
<evidence type="ECO:0000256" key="1">
    <source>
        <dbReference type="ARBA" id="ARBA00000877"/>
    </source>
</evidence>
<reference evidence="13" key="1">
    <citation type="submission" date="2023-02" db="EMBL/GenBank/DDBJ databases">
        <title>Gut commensal Christensenella minuta modulates host metabolism via a new class of secondary bile acids.</title>
        <authorList>
            <person name="Liu C."/>
        </authorList>
    </citation>
    <scope>NUCLEOTIDE SEQUENCE</scope>
    <source>
        <strain evidence="13">CA70</strain>
    </source>
</reference>
<feature type="transmembrane region" description="Helical" evidence="10">
    <location>
        <begin position="12"/>
        <end position="33"/>
    </location>
</feature>
<dbReference type="PIRSF" id="PIRSF004793">
    <property type="entry name" value="UCP004793"/>
    <property type="match status" value="1"/>
</dbReference>
<evidence type="ECO:0000256" key="5">
    <source>
        <dbReference type="ARBA" id="ARBA00022695"/>
    </source>
</evidence>
<feature type="transmembrane region" description="Helical" evidence="10">
    <location>
        <begin position="45"/>
        <end position="63"/>
    </location>
</feature>
<dbReference type="SUPFAM" id="SSF143597">
    <property type="entry name" value="YojJ-like"/>
    <property type="match status" value="1"/>
</dbReference>
<evidence type="ECO:0000259" key="12">
    <source>
        <dbReference type="PROSITE" id="PS51794"/>
    </source>
</evidence>
<dbReference type="GO" id="GO:0106408">
    <property type="term" value="F:diadenylate cyclase activity"/>
    <property type="evidence" value="ECO:0007669"/>
    <property type="project" value="UniProtKB-EC"/>
</dbReference>
<dbReference type="EC" id="2.7.7.85" evidence="10"/>
<comment type="similarity">
    <text evidence="10">Belongs to the adenylate cyclase family. DacA/CdaA subfamily.</text>
</comment>
<evidence type="ECO:0000256" key="7">
    <source>
        <dbReference type="ARBA" id="ARBA00022840"/>
    </source>
</evidence>
<feature type="coiled-coil region" evidence="11">
    <location>
        <begin position="106"/>
        <end position="133"/>
    </location>
</feature>
<dbReference type="InterPro" id="IPR003390">
    <property type="entry name" value="DNA_integrity_scan_DisA_N"/>
</dbReference>
<keyword evidence="4 10" id="KW-0812">Transmembrane</keyword>
<comment type="catalytic activity">
    <reaction evidence="1 10">
        <text>2 ATP = 3',3'-c-di-AMP + 2 diphosphate</text>
        <dbReference type="Rhea" id="RHEA:35655"/>
        <dbReference type="ChEBI" id="CHEBI:30616"/>
        <dbReference type="ChEBI" id="CHEBI:33019"/>
        <dbReference type="ChEBI" id="CHEBI:71500"/>
        <dbReference type="EC" id="2.7.7.85"/>
    </reaction>
</comment>
<accession>A0AAU8A9F8</accession>
<dbReference type="HAMAP" id="MF_01499">
    <property type="entry name" value="DacA"/>
    <property type="match status" value="1"/>
</dbReference>
<evidence type="ECO:0000256" key="10">
    <source>
        <dbReference type="HAMAP-Rule" id="MF_01499"/>
    </source>
</evidence>
<feature type="transmembrane region" description="Helical" evidence="10">
    <location>
        <begin position="69"/>
        <end position="86"/>
    </location>
</feature>
<organism evidence="13">
    <name type="scientific">Christensenella massiliensis</name>
    <dbReference type="NCBI Taxonomy" id="1805714"/>
    <lineage>
        <taxon>Bacteria</taxon>
        <taxon>Bacillati</taxon>
        <taxon>Bacillota</taxon>
        <taxon>Clostridia</taxon>
        <taxon>Christensenellales</taxon>
        <taxon>Christensenellaceae</taxon>
        <taxon>Christensenella</taxon>
    </lineage>
</organism>
<comment type="subunit">
    <text evidence="10">Probably a homodimer.</text>
</comment>
<dbReference type="InterPro" id="IPR036888">
    <property type="entry name" value="DNA_integrity_DisA_N_sf"/>
</dbReference>
<evidence type="ECO:0000256" key="11">
    <source>
        <dbReference type="SAM" id="Coils"/>
    </source>
</evidence>
<keyword evidence="11" id="KW-0175">Coiled coil</keyword>
<dbReference type="GO" id="GO:0006171">
    <property type="term" value="P:cAMP biosynthetic process"/>
    <property type="evidence" value="ECO:0007669"/>
    <property type="project" value="InterPro"/>
</dbReference>
<evidence type="ECO:0000256" key="4">
    <source>
        <dbReference type="ARBA" id="ARBA00022692"/>
    </source>
</evidence>
<dbReference type="Pfam" id="PF02457">
    <property type="entry name" value="DAC"/>
    <property type="match status" value="1"/>
</dbReference>
<dbReference type="GO" id="GO:0005524">
    <property type="term" value="F:ATP binding"/>
    <property type="evidence" value="ECO:0007669"/>
    <property type="project" value="UniProtKB-UniRule"/>
</dbReference>
<keyword evidence="3 10" id="KW-0808">Transferase</keyword>
<dbReference type="AlphaFoldDB" id="A0AAU8A9F8"/>
<keyword evidence="6 10" id="KW-0547">Nucleotide-binding</keyword>
<proteinExistence type="inferred from homology"/>
<dbReference type="InterPro" id="IPR034701">
    <property type="entry name" value="CdaA"/>
</dbReference>
<dbReference type="InterPro" id="IPR045585">
    <property type="entry name" value="CdaA_N"/>
</dbReference>
<gene>
    <name evidence="13" type="primary">cdaA</name>
    <name evidence="10" type="synonym">dacA</name>
    <name evidence="13" type="ORF">PUP29_11905</name>
</gene>
<keyword evidence="8 10" id="KW-1133">Transmembrane helix</keyword>
<dbReference type="PANTHER" id="PTHR34185">
    <property type="entry name" value="DIADENYLATE CYCLASE"/>
    <property type="match status" value="1"/>
</dbReference>